<evidence type="ECO:0000313" key="2">
    <source>
        <dbReference type="Proteomes" id="UP000008206"/>
    </source>
</evidence>
<dbReference type="InterPro" id="IPR002696">
    <property type="entry name" value="Membr_insert_effic_factor_YidD"/>
</dbReference>
<dbReference type="EMBL" id="CP002198">
    <property type="protein sequence ID" value="ADN16975.1"/>
    <property type="molecule type" value="Genomic_DNA"/>
</dbReference>
<name>E0UJF7_GLOV7</name>
<dbReference type="AlphaFoldDB" id="E0UJF7"/>
<sequence>MNTISLESLARNGAVWSINGYQKHISPKKGFSCPHRLLHGGLSCSEYVKSVFMDQNLSQVVKMSVERFKDCALASKHLQTQSSGGCLIVPCCIPI</sequence>
<gene>
    <name evidence="1" type="ordered locus">Cyan7822_5090</name>
</gene>
<dbReference type="HOGENOM" id="CLU_138959_1_1_3"/>
<accession>E0UJF7</accession>
<dbReference type="eggNOG" id="COG0759">
    <property type="taxonomic scope" value="Bacteria"/>
</dbReference>
<dbReference type="Proteomes" id="UP000008206">
    <property type="component" value="Chromosome"/>
</dbReference>
<evidence type="ECO:0008006" key="3">
    <source>
        <dbReference type="Google" id="ProtNLM"/>
    </source>
</evidence>
<evidence type="ECO:0000313" key="1">
    <source>
        <dbReference type="EMBL" id="ADN16975.1"/>
    </source>
</evidence>
<dbReference type="NCBIfam" id="TIGR00278">
    <property type="entry name" value="membrane protein insertion efficiency factor YidD"/>
    <property type="match status" value="1"/>
</dbReference>
<protein>
    <recommendedName>
        <fullName evidence="3">Membrane protein insertion efficiency factor YidD</fullName>
    </recommendedName>
</protein>
<reference evidence="2" key="1">
    <citation type="journal article" date="2011" name="MBio">
        <title>Novel metabolic attributes of the genus Cyanothece, comprising a group of unicellular nitrogen-fixing Cyanobacteria.</title>
        <authorList>
            <person name="Bandyopadhyay A."/>
            <person name="Elvitigala T."/>
            <person name="Welsh E."/>
            <person name="Stockel J."/>
            <person name="Liberton M."/>
            <person name="Min H."/>
            <person name="Sherman L.A."/>
            <person name="Pakrasi H.B."/>
        </authorList>
    </citation>
    <scope>NUCLEOTIDE SEQUENCE [LARGE SCALE GENOMIC DNA]</scope>
    <source>
        <strain evidence="2">PCC 7822</strain>
    </source>
</reference>
<dbReference type="OrthoDB" id="6629784at2"/>
<dbReference type="STRING" id="497965.Cyan7822_5090"/>
<proteinExistence type="predicted"/>
<dbReference type="KEGG" id="cyj:Cyan7822_5090"/>
<dbReference type="RefSeq" id="WP_013325013.1">
    <property type="nucleotide sequence ID" value="NC_014501.1"/>
</dbReference>
<keyword evidence="2" id="KW-1185">Reference proteome</keyword>
<organism evidence="1 2">
    <name type="scientific">Gloeothece verrucosa (strain PCC 7822)</name>
    <name type="common">Cyanothece sp. (strain PCC 7822)</name>
    <dbReference type="NCBI Taxonomy" id="497965"/>
    <lineage>
        <taxon>Bacteria</taxon>
        <taxon>Bacillati</taxon>
        <taxon>Cyanobacteriota</taxon>
        <taxon>Cyanophyceae</taxon>
        <taxon>Oscillatoriophycideae</taxon>
        <taxon>Chroococcales</taxon>
        <taxon>Aphanothecaceae</taxon>
        <taxon>Gloeothece</taxon>
        <taxon>Gloeothece verrucosa</taxon>
    </lineage>
</organism>